<keyword evidence="3" id="KW-1185">Reference proteome</keyword>
<evidence type="ECO:0000313" key="3">
    <source>
        <dbReference type="Proteomes" id="UP000637002"/>
    </source>
</evidence>
<dbReference type="Proteomes" id="UP000637002">
    <property type="component" value="Unassembled WGS sequence"/>
</dbReference>
<dbReference type="AlphaFoldDB" id="A0A916U0P6"/>
<comment type="caution">
    <text evidence="2">The sequence shown here is derived from an EMBL/GenBank/DDBJ whole genome shotgun (WGS) entry which is preliminary data.</text>
</comment>
<dbReference type="GO" id="GO:0010181">
    <property type="term" value="F:FMN binding"/>
    <property type="evidence" value="ECO:0007669"/>
    <property type="project" value="TreeGrafter"/>
</dbReference>
<dbReference type="EMBL" id="BMGG01000002">
    <property type="protein sequence ID" value="GGC55112.1"/>
    <property type="molecule type" value="Genomic_DNA"/>
</dbReference>
<evidence type="ECO:0000259" key="1">
    <source>
        <dbReference type="Pfam" id="PF03358"/>
    </source>
</evidence>
<sequence length="187" mass="19618">MVHILGLSGSLRRQSFNTGLLRAAVPLVPEGSSLSVLTPEGIPLYNADVEAAEGLPPAVVALKDAVVAADGVLLATPEYNNGLPGVFKNMIDWASRPADDIGRVFGGKPVAVIGASPGGFGTILAQDAWLGVLRTLGTRPWFEGRLLASRAGSLFDHDGQLTDEPTRERLRAFLAGFLSFVEGARAT</sequence>
<gene>
    <name evidence="2" type="ORF">GCM10010994_12510</name>
</gene>
<dbReference type="Gene3D" id="3.40.50.360">
    <property type="match status" value="1"/>
</dbReference>
<feature type="domain" description="NADPH-dependent FMN reductase-like" evidence="1">
    <location>
        <begin position="3"/>
        <end position="141"/>
    </location>
</feature>
<dbReference type="SUPFAM" id="SSF52218">
    <property type="entry name" value="Flavoproteins"/>
    <property type="match status" value="1"/>
</dbReference>
<protein>
    <submittedName>
        <fullName evidence="2">FMN reductase</fullName>
    </submittedName>
</protein>
<reference evidence="2" key="2">
    <citation type="submission" date="2020-09" db="EMBL/GenBank/DDBJ databases">
        <authorList>
            <person name="Sun Q."/>
            <person name="Zhou Y."/>
        </authorList>
    </citation>
    <scope>NUCLEOTIDE SEQUENCE</scope>
    <source>
        <strain evidence="2">CGMCC 1.12919</strain>
    </source>
</reference>
<accession>A0A916U0P6</accession>
<evidence type="ECO:0000313" key="2">
    <source>
        <dbReference type="EMBL" id="GGC55112.1"/>
    </source>
</evidence>
<dbReference type="InterPro" id="IPR029039">
    <property type="entry name" value="Flavoprotein-like_sf"/>
</dbReference>
<name>A0A916U0P6_9HYPH</name>
<proteinExistence type="predicted"/>
<dbReference type="Pfam" id="PF03358">
    <property type="entry name" value="FMN_red"/>
    <property type="match status" value="1"/>
</dbReference>
<dbReference type="GO" id="GO:0005829">
    <property type="term" value="C:cytosol"/>
    <property type="evidence" value="ECO:0007669"/>
    <property type="project" value="TreeGrafter"/>
</dbReference>
<dbReference type="PANTHER" id="PTHR30543:SF21">
    <property type="entry name" value="NAD(P)H-DEPENDENT FMN REDUCTASE LOT6"/>
    <property type="match status" value="1"/>
</dbReference>
<dbReference type="RefSeq" id="WP_188608279.1">
    <property type="nucleotide sequence ID" value="NZ_BMGG01000002.1"/>
</dbReference>
<dbReference type="InterPro" id="IPR050712">
    <property type="entry name" value="NAD(P)H-dep_reductase"/>
</dbReference>
<reference evidence="2" key="1">
    <citation type="journal article" date="2014" name="Int. J. Syst. Evol. Microbiol.">
        <title>Complete genome sequence of Corynebacterium casei LMG S-19264T (=DSM 44701T), isolated from a smear-ripened cheese.</title>
        <authorList>
            <consortium name="US DOE Joint Genome Institute (JGI-PGF)"/>
            <person name="Walter F."/>
            <person name="Albersmeier A."/>
            <person name="Kalinowski J."/>
            <person name="Ruckert C."/>
        </authorList>
    </citation>
    <scope>NUCLEOTIDE SEQUENCE</scope>
    <source>
        <strain evidence="2">CGMCC 1.12919</strain>
    </source>
</reference>
<dbReference type="PANTHER" id="PTHR30543">
    <property type="entry name" value="CHROMATE REDUCTASE"/>
    <property type="match status" value="1"/>
</dbReference>
<dbReference type="GO" id="GO:0016491">
    <property type="term" value="F:oxidoreductase activity"/>
    <property type="evidence" value="ECO:0007669"/>
    <property type="project" value="InterPro"/>
</dbReference>
<dbReference type="InterPro" id="IPR005025">
    <property type="entry name" value="FMN_Rdtase-like_dom"/>
</dbReference>
<organism evidence="2 3">
    <name type="scientific">Chelatococcus reniformis</name>
    <dbReference type="NCBI Taxonomy" id="1494448"/>
    <lineage>
        <taxon>Bacteria</taxon>
        <taxon>Pseudomonadati</taxon>
        <taxon>Pseudomonadota</taxon>
        <taxon>Alphaproteobacteria</taxon>
        <taxon>Hyphomicrobiales</taxon>
        <taxon>Chelatococcaceae</taxon>
        <taxon>Chelatococcus</taxon>
    </lineage>
</organism>